<evidence type="ECO:0000313" key="3">
    <source>
        <dbReference type="EMBL" id="KAL3742114.1"/>
    </source>
</evidence>
<dbReference type="EMBL" id="JBJKBG010000004">
    <property type="protein sequence ID" value="KAL3742114.1"/>
    <property type="molecule type" value="Genomic_DNA"/>
</dbReference>
<feature type="transmembrane region" description="Helical" evidence="1">
    <location>
        <begin position="70"/>
        <end position="90"/>
    </location>
</feature>
<comment type="caution">
    <text evidence="3">The sequence shown here is derived from an EMBL/GenBank/DDBJ whole genome shotgun (WGS) entry which is preliminary data.</text>
</comment>
<name>A0ABD3KQM5_EUCGL</name>
<feature type="transmembrane region" description="Helical" evidence="1">
    <location>
        <begin position="37"/>
        <end position="58"/>
    </location>
</feature>
<dbReference type="PANTHER" id="PTHR31325">
    <property type="entry name" value="OS01G0798800 PROTEIN-RELATED"/>
    <property type="match status" value="1"/>
</dbReference>
<accession>A0ABD3KQM5</accession>
<evidence type="ECO:0000313" key="4">
    <source>
        <dbReference type="Proteomes" id="UP001634007"/>
    </source>
</evidence>
<feature type="domain" description="DUF4220" evidence="2">
    <location>
        <begin position="76"/>
        <end position="204"/>
    </location>
</feature>
<reference evidence="3 4" key="1">
    <citation type="submission" date="2024-11" db="EMBL/GenBank/DDBJ databases">
        <title>Chromosome-level genome assembly of Eucalyptus globulus Labill. provides insights into its genome evolution.</title>
        <authorList>
            <person name="Li X."/>
        </authorList>
    </citation>
    <scope>NUCLEOTIDE SEQUENCE [LARGE SCALE GENOMIC DNA]</scope>
    <source>
        <strain evidence="3">CL2024</strain>
        <tissue evidence="3">Fresh tender leaves</tissue>
    </source>
</reference>
<dbReference type="Proteomes" id="UP001634007">
    <property type="component" value="Unassembled WGS sequence"/>
</dbReference>
<feature type="transmembrane region" description="Helical" evidence="1">
    <location>
        <begin position="102"/>
        <end position="123"/>
    </location>
</feature>
<feature type="transmembrane region" description="Helical" evidence="1">
    <location>
        <begin position="135"/>
        <end position="152"/>
    </location>
</feature>
<dbReference type="InterPro" id="IPR025315">
    <property type="entry name" value="DUF4220"/>
</dbReference>
<keyword evidence="1" id="KW-1133">Transmembrane helix</keyword>
<sequence length="244" mass="28049">MRNLMETNQSIVMAPATIRKCNVTMGNVKSLETPTGMLLQIELLVIFTGFLLLFLVAFGSWRRFYNSGKFRLVIFLVYTLSTYVLTYALGLMSDAPFRNELFPIWAMFLMLVLGSADSISAYSLDDNEQWRRYNWQLQIKLIWVIVLIVLYFHNRSKAAITATVFLALVLLKKSDERARASMAASRPSLQRNSKVLADYMIEKHESGDSSCGEVDPVSMKGYIRMWCGGKREIFGVWRRRELLL</sequence>
<proteinExistence type="predicted"/>
<keyword evidence="4" id="KW-1185">Reference proteome</keyword>
<keyword evidence="1" id="KW-0472">Membrane</keyword>
<dbReference type="AlphaFoldDB" id="A0ABD3KQM5"/>
<gene>
    <name evidence="3" type="ORF">ACJRO7_017575</name>
</gene>
<evidence type="ECO:0000256" key="1">
    <source>
        <dbReference type="SAM" id="Phobius"/>
    </source>
</evidence>
<evidence type="ECO:0000259" key="2">
    <source>
        <dbReference type="Pfam" id="PF13968"/>
    </source>
</evidence>
<organism evidence="3 4">
    <name type="scientific">Eucalyptus globulus</name>
    <name type="common">Tasmanian blue gum</name>
    <dbReference type="NCBI Taxonomy" id="34317"/>
    <lineage>
        <taxon>Eukaryota</taxon>
        <taxon>Viridiplantae</taxon>
        <taxon>Streptophyta</taxon>
        <taxon>Embryophyta</taxon>
        <taxon>Tracheophyta</taxon>
        <taxon>Spermatophyta</taxon>
        <taxon>Magnoliopsida</taxon>
        <taxon>eudicotyledons</taxon>
        <taxon>Gunneridae</taxon>
        <taxon>Pentapetalae</taxon>
        <taxon>rosids</taxon>
        <taxon>malvids</taxon>
        <taxon>Myrtales</taxon>
        <taxon>Myrtaceae</taxon>
        <taxon>Myrtoideae</taxon>
        <taxon>Eucalypteae</taxon>
        <taxon>Eucalyptus</taxon>
    </lineage>
</organism>
<keyword evidence="1" id="KW-0812">Transmembrane</keyword>
<dbReference type="Pfam" id="PF13968">
    <property type="entry name" value="DUF4220"/>
    <property type="match status" value="1"/>
</dbReference>
<protein>
    <recommendedName>
        <fullName evidence="2">DUF4220 domain-containing protein</fullName>
    </recommendedName>
</protein>